<accession>A0ABV8DNB8</accession>
<keyword evidence="3" id="KW-1185">Reference proteome</keyword>
<dbReference type="Gene3D" id="3.30.450.40">
    <property type="match status" value="1"/>
</dbReference>
<evidence type="ECO:0000313" key="2">
    <source>
        <dbReference type="EMBL" id="MFC3961557.1"/>
    </source>
</evidence>
<evidence type="ECO:0000313" key="3">
    <source>
        <dbReference type="Proteomes" id="UP001595696"/>
    </source>
</evidence>
<comment type="caution">
    <text evidence="2">The sequence shown here is derived from an EMBL/GenBank/DDBJ whole genome shotgun (WGS) entry which is preliminary data.</text>
</comment>
<protein>
    <submittedName>
        <fullName evidence="2">GAF domain-containing protein</fullName>
    </submittedName>
</protein>
<dbReference type="EMBL" id="JBHSAX010000005">
    <property type="protein sequence ID" value="MFC3961557.1"/>
    <property type="molecule type" value="Genomic_DNA"/>
</dbReference>
<dbReference type="SMART" id="SM00065">
    <property type="entry name" value="GAF"/>
    <property type="match status" value="1"/>
</dbReference>
<gene>
    <name evidence="2" type="ORF">ACFO0B_06100</name>
</gene>
<feature type="domain" description="GAF" evidence="1">
    <location>
        <begin position="29"/>
        <end position="180"/>
    </location>
</feature>
<reference evidence="3" key="1">
    <citation type="journal article" date="2019" name="Int. J. Syst. Evol. Microbiol.">
        <title>The Global Catalogue of Microorganisms (GCM) 10K type strain sequencing project: providing services to taxonomists for standard genome sequencing and annotation.</title>
        <authorList>
            <consortium name="The Broad Institute Genomics Platform"/>
            <consortium name="The Broad Institute Genome Sequencing Center for Infectious Disease"/>
            <person name="Wu L."/>
            <person name="Ma J."/>
        </authorList>
    </citation>
    <scope>NUCLEOTIDE SEQUENCE [LARGE SCALE GENOMIC DNA]</scope>
    <source>
        <strain evidence="3">CGMCC 4.7330</strain>
    </source>
</reference>
<sequence length="194" mass="21600">MHDEVMVRQWLSHRADRRCTTAIDMLLRTMTEDLAVAVGEAVTVRELSADGLLLTPLAAHHVDPERGRAMATMMQATVDKADRGLWGPVIEQRRPVRWWMRPGDAPAEASPQQATFLAHNPIRAILGVPLLWDELVLGGLSIVRYSVDRPFDGGDEALAVAAAERIALTLHYRRTMRELNSRRPPPPPSSTPHP</sequence>
<dbReference type="InterPro" id="IPR003018">
    <property type="entry name" value="GAF"/>
</dbReference>
<dbReference type="Pfam" id="PF01590">
    <property type="entry name" value="GAF"/>
    <property type="match status" value="1"/>
</dbReference>
<organism evidence="2 3">
    <name type="scientific">Nocardia jiangsuensis</name>
    <dbReference type="NCBI Taxonomy" id="1691563"/>
    <lineage>
        <taxon>Bacteria</taxon>
        <taxon>Bacillati</taxon>
        <taxon>Actinomycetota</taxon>
        <taxon>Actinomycetes</taxon>
        <taxon>Mycobacteriales</taxon>
        <taxon>Nocardiaceae</taxon>
        <taxon>Nocardia</taxon>
    </lineage>
</organism>
<proteinExistence type="predicted"/>
<name>A0ABV8DNB8_9NOCA</name>
<dbReference type="Proteomes" id="UP001595696">
    <property type="component" value="Unassembled WGS sequence"/>
</dbReference>
<evidence type="ECO:0000259" key="1">
    <source>
        <dbReference type="SMART" id="SM00065"/>
    </source>
</evidence>
<dbReference type="InterPro" id="IPR029016">
    <property type="entry name" value="GAF-like_dom_sf"/>
</dbReference>
<dbReference type="SUPFAM" id="SSF55781">
    <property type="entry name" value="GAF domain-like"/>
    <property type="match status" value="1"/>
</dbReference>
<dbReference type="RefSeq" id="WP_378611306.1">
    <property type="nucleotide sequence ID" value="NZ_JBHSAX010000005.1"/>
</dbReference>